<dbReference type="EMBL" id="SNZP01000002">
    <property type="protein sequence ID" value="TDR82251.1"/>
    <property type="molecule type" value="Genomic_DNA"/>
</dbReference>
<proteinExistence type="predicted"/>
<dbReference type="AlphaFoldDB" id="A0A4R7BBI7"/>
<comment type="caution">
    <text evidence="1">The sequence shown here is derived from an EMBL/GenBank/DDBJ whole genome shotgun (WGS) entry which is preliminary data.</text>
</comment>
<evidence type="ECO:0000313" key="2">
    <source>
        <dbReference type="Proteomes" id="UP000295611"/>
    </source>
</evidence>
<reference evidence="1 2" key="1">
    <citation type="submission" date="2019-03" db="EMBL/GenBank/DDBJ databases">
        <title>Genomic Encyclopedia of Type Strains, Phase III (KMG-III): the genomes of soil and plant-associated and newly described type strains.</title>
        <authorList>
            <person name="Whitman W."/>
        </authorList>
    </citation>
    <scope>NUCLEOTIDE SEQUENCE [LARGE SCALE GENOMIC DNA]</scope>
    <source>
        <strain evidence="1 2">CECT 8976</strain>
    </source>
</reference>
<name>A0A4R7BBI7_9NEIS</name>
<dbReference type="OrthoDB" id="8587976at2"/>
<organism evidence="1 2">
    <name type="scientific">Paludibacterium purpuratum</name>
    <dbReference type="NCBI Taxonomy" id="1144873"/>
    <lineage>
        <taxon>Bacteria</taxon>
        <taxon>Pseudomonadati</taxon>
        <taxon>Pseudomonadota</taxon>
        <taxon>Betaproteobacteria</taxon>
        <taxon>Neisseriales</taxon>
        <taxon>Chromobacteriaceae</taxon>
        <taxon>Paludibacterium</taxon>
    </lineage>
</organism>
<dbReference type="RefSeq" id="WP_133678661.1">
    <property type="nucleotide sequence ID" value="NZ_SNZP01000002.1"/>
</dbReference>
<keyword evidence="2" id="KW-1185">Reference proteome</keyword>
<gene>
    <name evidence="1" type="ORF">DFP86_102368</name>
</gene>
<sequence>MQAYLDTMDHHRRCLSAAQRDVCQSVMEAFNSAMTLQDQDLQHHVDDAMAASLALWQAQADSQREMQRAAEQWLSAVHAFWLTPWQDGDYPFTRALRLSDVSCGVIAKMTRQVSHFASIRLSAAALHAAREARRAWTGNQGYDPRGCLVGSYPRKASYGRAR</sequence>
<accession>A0A4R7BBI7</accession>
<protein>
    <submittedName>
        <fullName evidence="1">Uncharacterized protein</fullName>
    </submittedName>
</protein>
<dbReference type="Proteomes" id="UP000295611">
    <property type="component" value="Unassembled WGS sequence"/>
</dbReference>
<evidence type="ECO:0000313" key="1">
    <source>
        <dbReference type="EMBL" id="TDR82251.1"/>
    </source>
</evidence>